<proteinExistence type="predicted"/>
<feature type="transmembrane region" description="Helical" evidence="1">
    <location>
        <begin position="6"/>
        <end position="26"/>
    </location>
</feature>
<protein>
    <submittedName>
        <fullName evidence="4">Putative transmembrane protein</fullName>
    </submittedName>
</protein>
<dbReference type="TCDB" id="9.B.116.3.1">
    <property type="family name" value="the transporter, yvqf (yvqf) family"/>
</dbReference>
<evidence type="ECO:0000256" key="1">
    <source>
        <dbReference type="SAM" id="Phobius"/>
    </source>
</evidence>
<feature type="domain" description="Cell wall-active antibiotics response LiaF-like C-terminal" evidence="2">
    <location>
        <begin position="122"/>
        <end position="230"/>
    </location>
</feature>
<evidence type="ECO:0000313" key="4">
    <source>
        <dbReference type="EMBL" id="EEG78942.1"/>
    </source>
</evidence>
<dbReference type="EMBL" id="ACJM01000001">
    <property type="protein sequence ID" value="EEG78942.1"/>
    <property type="molecule type" value="Genomic_DNA"/>
</dbReference>
<evidence type="ECO:0000259" key="3">
    <source>
        <dbReference type="Pfam" id="PF22570"/>
    </source>
</evidence>
<feature type="transmembrane region" description="Helical" evidence="1">
    <location>
        <begin position="56"/>
        <end position="75"/>
    </location>
</feature>
<keyword evidence="1" id="KW-0472">Membrane</keyword>
<dbReference type="InterPro" id="IPR024425">
    <property type="entry name" value="LiaF-like_C"/>
</dbReference>
<dbReference type="eggNOG" id="COG4758">
    <property type="taxonomic scope" value="Bacteria"/>
</dbReference>
<comment type="caution">
    <text evidence="4">The sequence shown here is derived from an EMBL/GenBank/DDBJ whole genome shotgun (WGS) entry which is preliminary data.</text>
</comment>
<dbReference type="OrthoDB" id="3636235at2"/>
<reference evidence="4 5" key="1">
    <citation type="submission" date="2009-02" db="EMBL/GenBank/DDBJ databases">
        <title>Sequencing of the draft genome and assembly of Dethiobacter alkaliphilus AHT 1.</title>
        <authorList>
            <consortium name="US DOE Joint Genome Institute (JGI-PGF)"/>
            <person name="Lucas S."/>
            <person name="Copeland A."/>
            <person name="Lapidus A."/>
            <person name="Glavina del Rio T."/>
            <person name="Dalin E."/>
            <person name="Tice H."/>
            <person name="Bruce D."/>
            <person name="Goodwin L."/>
            <person name="Pitluck S."/>
            <person name="Larimer F."/>
            <person name="Land M.L."/>
            <person name="Hauser L."/>
            <person name="Muyzer G."/>
        </authorList>
    </citation>
    <scope>NUCLEOTIDE SEQUENCE [LARGE SCALE GENOMIC DNA]</scope>
    <source>
        <strain evidence="4 5">AHT 1</strain>
    </source>
</reference>
<dbReference type="AlphaFoldDB" id="C0GCK7"/>
<evidence type="ECO:0000259" key="2">
    <source>
        <dbReference type="Pfam" id="PF09922"/>
    </source>
</evidence>
<organism evidence="4 5">
    <name type="scientific">Dethiobacter alkaliphilus AHT 1</name>
    <dbReference type="NCBI Taxonomy" id="555088"/>
    <lineage>
        <taxon>Bacteria</taxon>
        <taxon>Bacillati</taxon>
        <taxon>Bacillota</taxon>
        <taxon>Dethiobacteria</taxon>
        <taxon>Dethiobacterales</taxon>
        <taxon>Dethiobacteraceae</taxon>
        <taxon>Dethiobacter</taxon>
    </lineage>
</organism>
<keyword evidence="1" id="KW-1133">Transmembrane helix</keyword>
<accession>C0GCK7</accession>
<sequence length="233" mass="25166">MTTDKSRTLWGIIVIAAGIVLLLNNLDFTDINIFRYWPVLLILWGLNALFTGSRNLAGQGISVFAIIVGAILLANNLGYTDIRLGDILRLFFPILIILIGISLFMGRSVSGKTTSAIMGGVERGKKNTWHLENGSYLAFMGGIELDLRHAIIPEGETFLDLTAIMGGIEIRVPADLPVEADGFAVLGGVEFFGEGSGGIIGSARYSPEDKKDNTKILKIQSRAVMGGIDIKRV</sequence>
<dbReference type="STRING" id="555088.DealDRAFT_0216"/>
<feature type="transmembrane region" description="Helical" evidence="1">
    <location>
        <begin position="33"/>
        <end position="50"/>
    </location>
</feature>
<evidence type="ECO:0000313" key="5">
    <source>
        <dbReference type="Proteomes" id="UP000006443"/>
    </source>
</evidence>
<dbReference type="Pfam" id="PF09922">
    <property type="entry name" value="LiaF-like_C"/>
    <property type="match status" value="1"/>
</dbReference>
<dbReference type="RefSeq" id="WP_008514024.1">
    <property type="nucleotide sequence ID" value="NZ_ACJM01000001.1"/>
</dbReference>
<keyword evidence="1 4" id="KW-0812">Transmembrane</keyword>
<keyword evidence="5" id="KW-1185">Reference proteome</keyword>
<dbReference type="PANTHER" id="PTHR40763:SF5">
    <property type="entry name" value="MEMBRANE PROTEIN"/>
    <property type="match status" value="1"/>
</dbReference>
<gene>
    <name evidence="4" type="ORF">DealDRAFT_0216</name>
</gene>
<dbReference type="PANTHER" id="PTHR40763">
    <property type="entry name" value="MEMBRANE PROTEIN-RELATED"/>
    <property type="match status" value="1"/>
</dbReference>
<dbReference type="Pfam" id="PF22570">
    <property type="entry name" value="LiaF-TM"/>
    <property type="match status" value="1"/>
</dbReference>
<feature type="domain" description="LiaF transmembrane" evidence="3">
    <location>
        <begin position="9"/>
        <end position="109"/>
    </location>
</feature>
<name>C0GCK7_DETAL</name>
<feature type="transmembrane region" description="Helical" evidence="1">
    <location>
        <begin position="87"/>
        <end position="105"/>
    </location>
</feature>
<dbReference type="InterPro" id="IPR054331">
    <property type="entry name" value="LiaF_TM"/>
</dbReference>
<dbReference type="Proteomes" id="UP000006443">
    <property type="component" value="Unassembled WGS sequence"/>
</dbReference>